<proteinExistence type="predicted"/>
<reference evidence="1" key="1">
    <citation type="journal article" date="2014" name="Int. J. Syst. Evol. Microbiol.">
        <title>Complete genome sequence of Corynebacterium casei LMG S-19264T (=DSM 44701T), isolated from a smear-ripened cheese.</title>
        <authorList>
            <consortium name="US DOE Joint Genome Institute (JGI-PGF)"/>
            <person name="Walter F."/>
            <person name="Albersmeier A."/>
            <person name="Kalinowski J."/>
            <person name="Ruckert C."/>
        </authorList>
    </citation>
    <scope>NUCLEOTIDE SEQUENCE</scope>
    <source>
        <strain evidence="1">CGMCC 1.15958</strain>
    </source>
</reference>
<protein>
    <submittedName>
        <fullName evidence="1">Uncharacterized protein</fullName>
    </submittedName>
</protein>
<evidence type="ECO:0000313" key="2">
    <source>
        <dbReference type="Proteomes" id="UP000609064"/>
    </source>
</evidence>
<dbReference type="RefSeq" id="WP_262891877.1">
    <property type="nucleotide sequence ID" value="NZ_BMKK01000016.1"/>
</dbReference>
<comment type="caution">
    <text evidence="1">The sequence shown here is derived from an EMBL/GenBank/DDBJ whole genome shotgun (WGS) entry which is preliminary data.</text>
</comment>
<dbReference type="AlphaFoldDB" id="A0A916Z8L4"/>
<evidence type="ECO:0000313" key="1">
    <source>
        <dbReference type="EMBL" id="GGD80084.1"/>
    </source>
</evidence>
<keyword evidence="2" id="KW-1185">Reference proteome</keyword>
<name>A0A916Z8L4_9BACT</name>
<gene>
    <name evidence="1" type="ORF">GCM10011514_50070</name>
</gene>
<reference evidence="1" key="2">
    <citation type="submission" date="2020-09" db="EMBL/GenBank/DDBJ databases">
        <authorList>
            <person name="Sun Q."/>
            <person name="Zhou Y."/>
        </authorList>
    </citation>
    <scope>NUCLEOTIDE SEQUENCE</scope>
    <source>
        <strain evidence="1">CGMCC 1.15958</strain>
    </source>
</reference>
<organism evidence="1 2">
    <name type="scientific">Emticicia aquatilis</name>
    <dbReference type="NCBI Taxonomy" id="1537369"/>
    <lineage>
        <taxon>Bacteria</taxon>
        <taxon>Pseudomonadati</taxon>
        <taxon>Bacteroidota</taxon>
        <taxon>Cytophagia</taxon>
        <taxon>Cytophagales</taxon>
        <taxon>Leadbetterellaceae</taxon>
        <taxon>Emticicia</taxon>
    </lineage>
</organism>
<dbReference type="EMBL" id="BMKK01000016">
    <property type="protein sequence ID" value="GGD80084.1"/>
    <property type="molecule type" value="Genomic_DNA"/>
</dbReference>
<accession>A0A916Z8L4</accession>
<dbReference type="Proteomes" id="UP000609064">
    <property type="component" value="Unassembled WGS sequence"/>
</dbReference>
<sequence length="43" mass="5224">MKKKMDDYKLDGKENWEKFKTEFNHDMDELGQAFKDLTVKNVK</sequence>